<comment type="caution">
    <text evidence="1">The sequence shown here is derived from an EMBL/GenBank/DDBJ whole genome shotgun (WGS) entry which is preliminary data.</text>
</comment>
<organism evidence="1">
    <name type="scientific">marine sediment metagenome</name>
    <dbReference type="NCBI Taxonomy" id="412755"/>
    <lineage>
        <taxon>unclassified sequences</taxon>
        <taxon>metagenomes</taxon>
        <taxon>ecological metagenomes</taxon>
    </lineage>
</organism>
<protein>
    <submittedName>
        <fullName evidence="1">Uncharacterized protein</fullName>
    </submittedName>
</protein>
<dbReference type="EMBL" id="LAZR01007743">
    <property type="protein sequence ID" value="KKM83247.1"/>
    <property type="molecule type" value="Genomic_DNA"/>
</dbReference>
<dbReference type="AlphaFoldDB" id="A0A0F9NPN8"/>
<evidence type="ECO:0000313" key="1">
    <source>
        <dbReference type="EMBL" id="KKM83247.1"/>
    </source>
</evidence>
<reference evidence="1" key="1">
    <citation type="journal article" date="2015" name="Nature">
        <title>Complex archaea that bridge the gap between prokaryotes and eukaryotes.</title>
        <authorList>
            <person name="Spang A."/>
            <person name="Saw J.H."/>
            <person name="Jorgensen S.L."/>
            <person name="Zaremba-Niedzwiedzka K."/>
            <person name="Martijn J."/>
            <person name="Lind A.E."/>
            <person name="van Eijk R."/>
            <person name="Schleper C."/>
            <person name="Guy L."/>
            <person name="Ettema T.J."/>
        </authorList>
    </citation>
    <scope>NUCLEOTIDE SEQUENCE</scope>
</reference>
<name>A0A0F9NPN8_9ZZZZ</name>
<proteinExistence type="predicted"/>
<accession>A0A0F9NPN8</accession>
<sequence length="147" mass="15612">MAAVRILGKNAVFKIEASDGGGVVDVSADGNEITLNLELNNEDGTGFGVDWREFTLIDGTFSIDYTGFYASAAGELVETFLGGATMTTLFDKRDFEFYPNGLPVGITKPKYSGRVFLAGFPITAPRGGLTSVRVRLSGASQLTRAVS</sequence>
<gene>
    <name evidence="1" type="ORF">LCGC14_1311320</name>
</gene>